<comment type="caution">
    <text evidence="8">The sequence shown here is derived from an EMBL/GenBank/DDBJ whole genome shotgun (WGS) entry which is preliminary data.</text>
</comment>
<evidence type="ECO:0000256" key="6">
    <source>
        <dbReference type="ARBA" id="ARBA00023239"/>
    </source>
</evidence>
<dbReference type="InterPro" id="IPR008210">
    <property type="entry name" value="PEP_carboxykinase_N"/>
</dbReference>
<dbReference type="GO" id="GO:0004612">
    <property type="term" value="F:phosphoenolpyruvate carboxykinase (ATP) activity"/>
    <property type="evidence" value="ECO:0007669"/>
    <property type="project" value="UniProtKB-EC"/>
</dbReference>
<dbReference type="AlphaFoldDB" id="A0A9Q5JF38"/>
<comment type="catalytic activity">
    <reaction evidence="7">
        <text>oxaloacetate + ATP = phosphoenolpyruvate + ADP + CO2</text>
        <dbReference type="Rhea" id="RHEA:18617"/>
        <dbReference type="ChEBI" id="CHEBI:16452"/>
        <dbReference type="ChEBI" id="CHEBI:16526"/>
        <dbReference type="ChEBI" id="CHEBI:30616"/>
        <dbReference type="ChEBI" id="CHEBI:58702"/>
        <dbReference type="ChEBI" id="CHEBI:456216"/>
        <dbReference type="EC" id="4.1.1.49"/>
    </reaction>
</comment>
<keyword evidence="6" id="KW-0456">Lyase</keyword>
<dbReference type="InterPro" id="IPR001272">
    <property type="entry name" value="PEP_carboxykinase_ATP"/>
</dbReference>
<dbReference type="GO" id="GO:0005524">
    <property type="term" value="F:ATP binding"/>
    <property type="evidence" value="ECO:0007669"/>
    <property type="project" value="UniProtKB-KW"/>
</dbReference>
<reference evidence="9" key="1">
    <citation type="submission" date="2016-09" db="EMBL/GenBank/DDBJ databases">
        <title>Draft genome sequence of a novel species of the family Streptococcaceae isolated from flowers.</title>
        <authorList>
            <person name="Chuah L.-O."/>
            <person name="Yap K.-P."/>
            <person name="Thong K.L."/>
            <person name="Liong M.T."/>
            <person name="Ahmad R."/>
            <person name="Rusul G."/>
        </authorList>
    </citation>
    <scope>NUCLEOTIDE SEQUENCE [LARGE SCALE GENOMIC DNA]</scope>
    <source>
        <strain evidence="9">HibF3</strain>
    </source>
</reference>
<evidence type="ECO:0000256" key="3">
    <source>
        <dbReference type="ARBA" id="ARBA00012363"/>
    </source>
</evidence>
<evidence type="ECO:0000313" key="9">
    <source>
        <dbReference type="Proteomes" id="UP000177273"/>
    </source>
</evidence>
<keyword evidence="5" id="KW-0067">ATP-binding</keyword>
<gene>
    <name evidence="8" type="ORF">BG262_06400</name>
</gene>
<dbReference type="GO" id="GO:0006094">
    <property type="term" value="P:gluconeogenesis"/>
    <property type="evidence" value="ECO:0007669"/>
    <property type="project" value="InterPro"/>
</dbReference>
<evidence type="ECO:0000256" key="7">
    <source>
        <dbReference type="ARBA" id="ARBA00047371"/>
    </source>
</evidence>
<dbReference type="EMBL" id="MKIQ01000029">
    <property type="protein sequence ID" value="OFI46111.1"/>
    <property type="molecule type" value="Genomic_DNA"/>
</dbReference>
<keyword evidence="9" id="KW-1185">Reference proteome</keyword>
<evidence type="ECO:0000256" key="1">
    <source>
        <dbReference type="ARBA" id="ARBA00004742"/>
    </source>
</evidence>
<evidence type="ECO:0000313" key="8">
    <source>
        <dbReference type="EMBL" id="OFI46111.1"/>
    </source>
</evidence>
<dbReference type="EC" id="4.1.1.49" evidence="3"/>
<dbReference type="Proteomes" id="UP000177273">
    <property type="component" value="Unassembled WGS sequence"/>
</dbReference>
<organism evidence="8 9">
    <name type="scientific">Floricoccus penangensis</name>
    <dbReference type="NCBI Taxonomy" id="1859475"/>
    <lineage>
        <taxon>Bacteria</taxon>
        <taxon>Bacillati</taxon>
        <taxon>Bacillota</taxon>
        <taxon>Bacilli</taxon>
        <taxon>Lactobacillales</taxon>
        <taxon>Streptococcaceae</taxon>
        <taxon>Floricoccus</taxon>
    </lineage>
</organism>
<name>A0A9Q5JF38_9LACT</name>
<dbReference type="SUPFAM" id="SSF68923">
    <property type="entry name" value="PEP carboxykinase N-terminal domain"/>
    <property type="match status" value="1"/>
</dbReference>
<keyword evidence="4" id="KW-0547">Nucleotide-binding</keyword>
<dbReference type="Gene3D" id="3.90.228.20">
    <property type="match status" value="1"/>
</dbReference>
<dbReference type="SUPFAM" id="SSF53795">
    <property type="entry name" value="PEP carboxykinase-like"/>
    <property type="match status" value="1"/>
</dbReference>
<accession>A0A9Q5JF38</accession>
<comment type="similarity">
    <text evidence="2">Belongs to the phosphoenolpyruvate carboxykinase (ATP) family.</text>
</comment>
<dbReference type="OrthoDB" id="9806325at2"/>
<evidence type="ECO:0000256" key="4">
    <source>
        <dbReference type="ARBA" id="ARBA00022741"/>
    </source>
</evidence>
<sequence length="548" mass="61218">MSTVETFKRDQVNSENKLLSSFKAIIETAFYGNNVEKVENLSQAYEIAKNVPGTIVTDMPISHNEDLGLPEDASILVFNDGKVVGRTAAARVIIGQPGVDEDYYQGILREAIFTGNNQEFLEGNVVVGLDSDFMAHAHLMVPKQYANNLYSYLVNFQIVTEKEEELYKTSRDYDEDDIYVYANPEWSHPDFPYGLALFDPAHNVAAILGLRYFGELKKATLTLAWATAHRNGFVACHGGMKQYQLPDKKYTMAAFGLSGSGKSTITLSKPKGDGKVVVLHDDAFVINHDNGSTTALEPAYFDKVQDYDLTKDAVDYFLTCQNVGITLDDEGKKVIIMQDVRNGNGRTVKSRYVTPNRVDHLDESIDAIYWIMKDDSLPPVVKIDDPVLAAVFGLTLATKRSTAENVVGNVNRDDLVIEPYANPFRSYALGEDYKDFRNLLAKDGVDCYILNTGFYGDKKVTPQVTLGSIENIINGTTNFIDYGPLEGVSYLEVDGYDVDFSDPEYRDKVRGRMQTRLDFINKQEDILEGYHALPAEARETMEKVVNAL</sequence>
<proteinExistence type="inferred from homology"/>
<dbReference type="Pfam" id="PF01293">
    <property type="entry name" value="PEPCK_ATP"/>
    <property type="match status" value="1"/>
</dbReference>
<evidence type="ECO:0000256" key="5">
    <source>
        <dbReference type="ARBA" id="ARBA00022840"/>
    </source>
</evidence>
<dbReference type="RefSeq" id="WP_070788581.1">
    <property type="nucleotide sequence ID" value="NZ_MKIQ01000029.1"/>
</dbReference>
<dbReference type="InterPro" id="IPR013035">
    <property type="entry name" value="PEP_carboxykinase_C"/>
</dbReference>
<evidence type="ECO:0000256" key="2">
    <source>
        <dbReference type="ARBA" id="ARBA00006052"/>
    </source>
</evidence>
<comment type="pathway">
    <text evidence="1">Carbohydrate biosynthesis; gluconeogenesis.</text>
</comment>
<protein>
    <recommendedName>
        <fullName evidence="3">phosphoenolpyruvate carboxykinase (ATP)</fullName>
        <ecNumber evidence="3">4.1.1.49</ecNumber>
    </recommendedName>
</protein>